<gene>
    <name evidence="3" type="ORF">FHR38_003993</name>
</gene>
<dbReference type="InterPro" id="IPR000477">
    <property type="entry name" value="RT_dom"/>
</dbReference>
<proteinExistence type="predicted"/>
<evidence type="ECO:0000313" key="3">
    <source>
        <dbReference type="EMBL" id="MBB4960260.1"/>
    </source>
</evidence>
<accession>A0A7W7WQQ6</accession>
<dbReference type="PROSITE" id="PS50878">
    <property type="entry name" value="RT_POL"/>
    <property type="match status" value="1"/>
</dbReference>
<dbReference type="RefSeq" id="WP_184536068.1">
    <property type="nucleotide sequence ID" value="NZ_JACHJW010000001.1"/>
</dbReference>
<comment type="caution">
    <text evidence="3">The sequence shown here is derived from an EMBL/GenBank/DDBJ whole genome shotgun (WGS) entry which is preliminary data.</text>
</comment>
<feature type="region of interest" description="Disordered" evidence="1">
    <location>
        <begin position="21"/>
        <end position="40"/>
    </location>
</feature>
<evidence type="ECO:0000313" key="4">
    <source>
        <dbReference type="Proteomes" id="UP000578819"/>
    </source>
</evidence>
<sequence>MQPVPPDVLSRLDLEGATCREASAEEPLIPSSPGTSELNERAPEFASWLAGQLQAGLTPCRGLVVAVAKPETGSRPVALWGFAERVTFRALTDLLMAEAKHEVDRSTEGYRTFAYAPLAYAQTRGSRVDANGNSELSWPDNAVVQYVVKADLASFYDYVDHDILARELLLRTGDYATIECLLELLLEVQRRRYGLPQLLEPSDRLSDLYASRVLRALRRKQWAAWRFNDDFRIATDTFEDAKRALDDLAAAARDNGLTLNESKTRTPSFRAYWEKNEVPEYADDDDDSDPQWALDILNSTVTPRDLATDMVTDNRINLHEADRAAIRAIRSALIRLSDPAEPRAVDVMPKVMNIVAFAASTTPYVLRYLKAMANLDRPAVTRTVTAIATEVSLSDWQRLYLLRAIRELGLLDSDPFTAWIMANRAQRYEPVVRAEAALALAYANKIEAQEIVRALDEEPSALATWYLVALRRLRHHGAVSQEANDAVRDESGLHATILAQP</sequence>
<organism evidence="3 4">
    <name type="scientific">Micromonospora polyrhachis</name>
    <dbReference type="NCBI Taxonomy" id="1282883"/>
    <lineage>
        <taxon>Bacteria</taxon>
        <taxon>Bacillati</taxon>
        <taxon>Actinomycetota</taxon>
        <taxon>Actinomycetes</taxon>
        <taxon>Micromonosporales</taxon>
        <taxon>Micromonosporaceae</taxon>
        <taxon>Micromonospora</taxon>
    </lineage>
</organism>
<reference evidence="3 4" key="1">
    <citation type="submission" date="2020-08" db="EMBL/GenBank/DDBJ databases">
        <title>Sequencing the genomes of 1000 actinobacteria strains.</title>
        <authorList>
            <person name="Klenk H.-P."/>
        </authorList>
    </citation>
    <scope>NUCLEOTIDE SEQUENCE [LARGE SCALE GENOMIC DNA]</scope>
    <source>
        <strain evidence="3 4">DSM 45886</strain>
    </source>
</reference>
<keyword evidence="4" id="KW-1185">Reference proteome</keyword>
<dbReference type="AlphaFoldDB" id="A0A7W7WQQ6"/>
<protein>
    <recommendedName>
        <fullName evidence="2">Reverse transcriptase domain-containing protein</fullName>
    </recommendedName>
</protein>
<dbReference type="Pfam" id="PF00078">
    <property type="entry name" value="RVT_1"/>
    <property type="match status" value="1"/>
</dbReference>
<feature type="domain" description="Reverse transcriptase" evidence="2">
    <location>
        <begin position="48"/>
        <end position="278"/>
    </location>
</feature>
<dbReference type="EMBL" id="JACHJW010000001">
    <property type="protein sequence ID" value="MBB4960260.1"/>
    <property type="molecule type" value="Genomic_DNA"/>
</dbReference>
<evidence type="ECO:0000259" key="2">
    <source>
        <dbReference type="PROSITE" id="PS50878"/>
    </source>
</evidence>
<evidence type="ECO:0000256" key="1">
    <source>
        <dbReference type="SAM" id="MobiDB-lite"/>
    </source>
</evidence>
<dbReference type="Proteomes" id="UP000578819">
    <property type="component" value="Unassembled WGS sequence"/>
</dbReference>
<name>A0A7W7WQQ6_9ACTN</name>